<dbReference type="AlphaFoldDB" id="A0A8J2ZQ36"/>
<keyword evidence="7" id="KW-1185">Reference proteome</keyword>
<proteinExistence type="inferred from homology"/>
<name>A0A8J2ZQ36_9BACI</name>
<evidence type="ECO:0000313" key="6">
    <source>
        <dbReference type="EMBL" id="GGH68069.1"/>
    </source>
</evidence>
<dbReference type="EMBL" id="BMEV01000001">
    <property type="protein sequence ID" value="GGH68069.1"/>
    <property type="molecule type" value="Genomic_DNA"/>
</dbReference>
<evidence type="ECO:0000256" key="5">
    <source>
        <dbReference type="ARBA" id="ARBA00023277"/>
    </source>
</evidence>
<dbReference type="PANTHER" id="PTHR30246">
    <property type="entry name" value="2-KETO-3-DEOXY-6-PHOSPHOGLUCONATE ALDOLASE"/>
    <property type="match status" value="1"/>
</dbReference>
<comment type="similarity">
    <text evidence="2">Belongs to the KHG/KDPG aldolase family.</text>
</comment>
<evidence type="ECO:0000256" key="3">
    <source>
        <dbReference type="ARBA" id="ARBA00011233"/>
    </source>
</evidence>
<dbReference type="InterPro" id="IPR000887">
    <property type="entry name" value="Aldlse_KDPG_KHG"/>
</dbReference>
<dbReference type="GO" id="GO:0016829">
    <property type="term" value="F:lyase activity"/>
    <property type="evidence" value="ECO:0007669"/>
    <property type="project" value="UniProtKB-KW"/>
</dbReference>
<dbReference type="PROSITE" id="PS00160">
    <property type="entry name" value="ALDOLASE_KDPG_KHG_2"/>
    <property type="match status" value="1"/>
</dbReference>
<reference evidence="6" key="2">
    <citation type="submission" date="2020-09" db="EMBL/GenBank/DDBJ databases">
        <authorList>
            <person name="Sun Q."/>
            <person name="Zhou Y."/>
        </authorList>
    </citation>
    <scope>NUCLEOTIDE SEQUENCE</scope>
    <source>
        <strain evidence="6">CGMCC 1.12360</strain>
    </source>
</reference>
<dbReference type="Gene3D" id="3.20.20.70">
    <property type="entry name" value="Aldolase class I"/>
    <property type="match status" value="1"/>
</dbReference>
<dbReference type="InterPro" id="IPR013785">
    <property type="entry name" value="Aldolase_TIM"/>
</dbReference>
<evidence type="ECO:0000256" key="2">
    <source>
        <dbReference type="ARBA" id="ARBA00006906"/>
    </source>
</evidence>
<keyword evidence="4" id="KW-0456">Lyase</keyword>
<sequence>MNDFHYIKEHGIVAIIRGQKQENILPIIEALWKGGIRIAEITADTPGITAALRETVDEFGEEMLIGAGTVLDPETAKSVIDSGAKFIISPTLNTDTIRLTKRYGLMSIPAAMTPTEMLSAYEAGADLIKLFPAGSLGPDYIKAVKGPLPQIPIMPTGGIDVNNMETFFKAGAAAVGIGGSLVRGNMEVTKESLEALTAKARLYADTFAEIKKNKDKVSL</sequence>
<keyword evidence="5" id="KW-0119">Carbohydrate metabolism</keyword>
<dbReference type="CDD" id="cd00452">
    <property type="entry name" value="KDPG_aldolase"/>
    <property type="match status" value="1"/>
</dbReference>
<evidence type="ECO:0000256" key="1">
    <source>
        <dbReference type="ARBA" id="ARBA00004761"/>
    </source>
</evidence>
<evidence type="ECO:0000313" key="7">
    <source>
        <dbReference type="Proteomes" id="UP000602050"/>
    </source>
</evidence>
<dbReference type="NCBIfam" id="TIGR01182">
    <property type="entry name" value="eda"/>
    <property type="match status" value="1"/>
</dbReference>
<dbReference type="SUPFAM" id="SSF51569">
    <property type="entry name" value="Aldolase"/>
    <property type="match status" value="1"/>
</dbReference>
<comment type="caution">
    <text evidence="6">The sequence shown here is derived from an EMBL/GenBank/DDBJ whole genome shotgun (WGS) entry which is preliminary data.</text>
</comment>
<dbReference type="InterPro" id="IPR031338">
    <property type="entry name" value="KDPG/KHG_AS_2"/>
</dbReference>
<evidence type="ECO:0000256" key="4">
    <source>
        <dbReference type="ARBA" id="ARBA00023239"/>
    </source>
</evidence>
<dbReference type="PANTHER" id="PTHR30246:SF1">
    <property type="entry name" value="2-DEHYDRO-3-DEOXY-6-PHOSPHOGALACTONATE ALDOLASE-RELATED"/>
    <property type="match status" value="1"/>
</dbReference>
<gene>
    <name evidence="6" type="ORF">GCM10010978_00680</name>
</gene>
<reference evidence="6" key="1">
    <citation type="journal article" date="2014" name="Int. J. Syst. Evol. Microbiol.">
        <title>Complete genome sequence of Corynebacterium casei LMG S-19264T (=DSM 44701T), isolated from a smear-ripened cheese.</title>
        <authorList>
            <consortium name="US DOE Joint Genome Institute (JGI-PGF)"/>
            <person name="Walter F."/>
            <person name="Albersmeier A."/>
            <person name="Kalinowski J."/>
            <person name="Ruckert C."/>
        </authorList>
    </citation>
    <scope>NUCLEOTIDE SEQUENCE</scope>
    <source>
        <strain evidence="6">CGMCC 1.12360</strain>
    </source>
</reference>
<protein>
    <submittedName>
        <fullName evidence="6">2-dehydro-3-deoxy-phosphogluconate aldolase</fullName>
    </submittedName>
</protein>
<organism evidence="6 7">
    <name type="scientific">Compostibacillus humi</name>
    <dbReference type="NCBI Taxonomy" id="1245525"/>
    <lineage>
        <taxon>Bacteria</taxon>
        <taxon>Bacillati</taxon>
        <taxon>Bacillota</taxon>
        <taxon>Bacilli</taxon>
        <taxon>Bacillales</taxon>
        <taxon>Bacillaceae</taxon>
        <taxon>Compostibacillus</taxon>
    </lineage>
</organism>
<dbReference type="Proteomes" id="UP000602050">
    <property type="component" value="Unassembled WGS sequence"/>
</dbReference>
<dbReference type="Pfam" id="PF01081">
    <property type="entry name" value="Aldolase"/>
    <property type="match status" value="1"/>
</dbReference>
<accession>A0A8J2ZQ36</accession>
<comment type="pathway">
    <text evidence="1">Carbohydrate acid metabolism.</text>
</comment>
<comment type="subunit">
    <text evidence="3">Homotrimer.</text>
</comment>
<dbReference type="RefSeq" id="WP_188390367.1">
    <property type="nucleotide sequence ID" value="NZ_BMEV01000001.1"/>
</dbReference>